<dbReference type="PANTHER" id="PTHR46825:SF14">
    <property type="entry name" value="BETA-LACTAMASE-RELATED DOMAIN-CONTAINING PROTEIN"/>
    <property type="match status" value="1"/>
</dbReference>
<dbReference type="Gene3D" id="3.40.710.10">
    <property type="entry name" value="DD-peptidase/beta-lactamase superfamily"/>
    <property type="match status" value="1"/>
</dbReference>
<reference evidence="3" key="1">
    <citation type="submission" date="2023-06" db="EMBL/GenBank/DDBJ databases">
        <title>Conoideocrella luteorostrata (Hypocreales: Clavicipitaceae), a potential biocontrol fungus for elongate hemlock scale in United States Christmas tree production areas.</title>
        <authorList>
            <person name="Barrett H."/>
            <person name="Lovett B."/>
            <person name="Macias A.M."/>
            <person name="Stajich J.E."/>
            <person name="Kasson M.T."/>
        </authorList>
    </citation>
    <scope>NUCLEOTIDE SEQUENCE</scope>
    <source>
        <strain evidence="3">ARSEF 14590</strain>
    </source>
</reference>
<dbReference type="InterPro" id="IPR001466">
    <property type="entry name" value="Beta-lactam-related"/>
</dbReference>
<organism evidence="3 4">
    <name type="scientific">Conoideocrella luteorostrata</name>
    <dbReference type="NCBI Taxonomy" id="1105319"/>
    <lineage>
        <taxon>Eukaryota</taxon>
        <taxon>Fungi</taxon>
        <taxon>Dikarya</taxon>
        <taxon>Ascomycota</taxon>
        <taxon>Pezizomycotina</taxon>
        <taxon>Sordariomycetes</taxon>
        <taxon>Hypocreomycetidae</taxon>
        <taxon>Hypocreales</taxon>
        <taxon>Clavicipitaceae</taxon>
        <taxon>Conoideocrella</taxon>
    </lineage>
</organism>
<name>A0AAJ0FXM1_9HYPO</name>
<evidence type="ECO:0000256" key="1">
    <source>
        <dbReference type="ARBA" id="ARBA00038215"/>
    </source>
</evidence>
<feature type="domain" description="Beta-lactamase-related" evidence="2">
    <location>
        <begin position="17"/>
        <end position="370"/>
    </location>
</feature>
<dbReference type="PANTHER" id="PTHR46825">
    <property type="entry name" value="D-ALANYL-D-ALANINE-CARBOXYPEPTIDASE/ENDOPEPTIDASE AMPH"/>
    <property type="match status" value="1"/>
</dbReference>
<evidence type="ECO:0000313" key="3">
    <source>
        <dbReference type="EMBL" id="KAK2595108.1"/>
    </source>
</evidence>
<dbReference type="Pfam" id="PF00144">
    <property type="entry name" value="Beta-lactamase"/>
    <property type="match status" value="1"/>
</dbReference>
<keyword evidence="4" id="KW-1185">Reference proteome</keyword>
<accession>A0AAJ0FXM1</accession>
<comment type="similarity">
    <text evidence="1">Belongs to the peptidase S12 family.</text>
</comment>
<sequence>MERQLQDRIPIMADIQNITKQPGISIGVIYKGHEVFNKSLGVMDIANGRRPDGDTLYCIASLSKAFMAASLDLLAQEDKISWDNTISSIIPEYKHVDKPELFSTMTLRDICSHRTGLLSLDEITQGLDGRILLPKKDVVSVCNAMPIKHDLRANFLYNNALYELAGYIVEHVSSYSNWGDFQRDRIFKPLRMNRTTAFRSVHETDKNIAIPYMILTNGTPSKIAPTELSADSMNGGSGAIRSSVNDLLKWCRCILQSHHGPAHGNLVRQASPIFDRSTIANPHSAKEGDYCFGWCQHQTPAKLGLISPNRTLESPTLGLNSPSILVYGHQGDVPGFTCSLYIIPEDDSALVILSNGTGLSDATDWIAQDLIQTMYGLQPTVDYVDVASRAAVQYLSHFDRDFKEPLKEHQHSEGPVPHLADFIGSYLMLNLDVVCLDVTLDPKGSARLQMMVNKQPDQVWGLSHYHFDVFSQLPSSYDDCLSRGLDRTLWSSFLISFSRNHNGAVTGLTWKLDGVDVQFHRA</sequence>
<dbReference type="Proteomes" id="UP001251528">
    <property type="component" value="Unassembled WGS sequence"/>
</dbReference>
<evidence type="ECO:0000313" key="4">
    <source>
        <dbReference type="Proteomes" id="UP001251528"/>
    </source>
</evidence>
<gene>
    <name evidence="3" type="ORF">QQS21_007193</name>
</gene>
<protein>
    <recommendedName>
        <fullName evidence="2">Beta-lactamase-related domain-containing protein</fullName>
    </recommendedName>
</protein>
<proteinExistence type="inferred from homology"/>
<dbReference type="SUPFAM" id="SSF56601">
    <property type="entry name" value="beta-lactamase/transpeptidase-like"/>
    <property type="match status" value="1"/>
</dbReference>
<dbReference type="AlphaFoldDB" id="A0AAJ0FXM1"/>
<dbReference type="InterPro" id="IPR012338">
    <property type="entry name" value="Beta-lactam/transpept-like"/>
</dbReference>
<dbReference type="EMBL" id="JASWJB010000143">
    <property type="protein sequence ID" value="KAK2595108.1"/>
    <property type="molecule type" value="Genomic_DNA"/>
</dbReference>
<dbReference type="InterPro" id="IPR050491">
    <property type="entry name" value="AmpC-like"/>
</dbReference>
<evidence type="ECO:0000259" key="2">
    <source>
        <dbReference type="Pfam" id="PF00144"/>
    </source>
</evidence>
<comment type="caution">
    <text evidence="3">The sequence shown here is derived from an EMBL/GenBank/DDBJ whole genome shotgun (WGS) entry which is preliminary data.</text>
</comment>